<dbReference type="InterPro" id="IPR039421">
    <property type="entry name" value="Type_1_exporter"/>
</dbReference>
<dbReference type="PROSITE" id="PS50929">
    <property type="entry name" value="ABC_TM1F"/>
    <property type="match status" value="1"/>
</dbReference>
<organism evidence="11 12">
    <name type="scientific">Bacillus solimangrovi</name>
    <dbReference type="NCBI Taxonomy" id="1305675"/>
    <lineage>
        <taxon>Bacteria</taxon>
        <taxon>Bacillati</taxon>
        <taxon>Bacillota</taxon>
        <taxon>Bacilli</taxon>
        <taxon>Bacillales</taxon>
        <taxon>Bacillaceae</taxon>
        <taxon>Bacillus</taxon>
    </lineage>
</organism>
<feature type="transmembrane region" description="Helical" evidence="8">
    <location>
        <begin position="142"/>
        <end position="165"/>
    </location>
</feature>
<keyword evidence="12" id="KW-1185">Reference proteome</keyword>
<dbReference type="InterPro" id="IPR003593">
    <property type="entry name" value="AAA+_ATPase"/>
</dbReference>
<dbReference type="CDD" id="cd03254">
    <property type="entry name" value="ABCC_Glucan_exporter_like"/>
    <property type="match status" value="1"/>
</dbReference>
<dbReference type="CDD" id="cd18544">
    <property type="entry name" value="ABC_6TM_TmrA_like"/>
    <property type="match status" value="1"/>
</dbReference>
<dbReference type="PANTHER" id="PTHR43394">
    <property type="entry name" value="ATP-DEPENDENT PERMEASE MDL1, MITOCHONDRIAL"/>
    <property type="match status" value="1"/>
</dbReference>
<evidence type="ECO:0000256" key="6">
    <source>
        <dbReference type="ARBA" id="ARBA00022989"/>
    </source>
</evidence>
<feature type="domain" description="ABC transmembrane type-1" evidence="10">
    <location>
        <begin position="31"/>
        <end position="315"/>
    </location>
</feature>
<comment type="subcellular location">
    <subcellularLocation>
        <location evidence="1">Cell membrane</location>
        <topology evidence="1">Multi-pass membrane protein</topology>
    </subcellularLocation>
</comment>
<dbReference type="SUPFAM" id="SSF52540">
    <property type="entry name" value="P-loop containing nucleoside triphosphate hydrolases"/>
    <property type="match status" value="1"/>
</dbReference>
<keyword evidence="6 8" id="KW-1133">Transmembrane helix</keyword>
<dbReference type="GO" id="GO:0016887">
    <property type="term" value="F:ATP hydrolysis activity"/>
    <property type="evidence" value="ECO:0007669"/>
    <property type="project" value="InterPro"/>
</dbReference>
<dbReference type="InterPro" id="IPR011527">
    <property type="entry name" value="ABC1_TM_dom"/>
</dbReference>
<keyword evidence="3 8" id="KW-0812">Transmembrane</keyword>
<evidence type="ECO:0000256" key="7">
    <source>
        <dbReference type="ARBA" id="ARBA00023136"/>
    </source>
</evidence>
<dbReference type="STRING" id="1305675.BFG57_09455"/>
<dbReference type="SUPFAM" id="SSF90123">
    <property type="entry name" value="ABC transporter transmembrane region"/>
    <property type="match status" value="1"/>
</dbReference>
<dbReference type="InterPro" id="IPR027417">
    <property type="entry name" value="P-loop_NTPase"/>
</dbReference>
<feature type="domain" description="ABC transporter" evidence="9">
    <location>
        <begin position="349"/>
        <end position="583"/>
    </location>
</feature>
<dbReference type="FunFam" id="3.40.50.300:FF:000287">
    <property type="entry name" value="Multidrug ABC transporter ATP-binding protein"/>
    <property type="match status" value="1"/>
</dbReference>
<accession>A0A1E5LJ08</accession>
<dbReference type="Pfam" id="PF00005">
    <property type="entry name" value="ABC_tran"/>
    <property type="match status" value="1"/>
</dbReference>
<dbReference type="RefSeq" id="WP_069715833.1">
    <property type="nucleotide sequence ID" value="NZ_MJEH01000005.1"/>
</dbReference>
<keyword evidence="5 11" id="KW-0067">ATP-binding</keyword>
<name>A0A1E5LJ08_9BACI</name>
<feature type="transmembrane region" description="Helical" evidence="8">
    <location>
        <begin position="171"/>
        <end position="192"/>
    </location>
</feature>
<dbReference type="Gene3D" id="1.20.1560.10">
    <property type="entry name" value="ABC transporter type 1, transmembrane domain"/>
    <property type="match status" value="1"/>
</dbReference>
<dbReference type="Pfam" id="PF00664">
    <property type="entry name" value="ABC_membrane"/>
    <property type="match status" value="1"/>
</dbReference>
<feature type="transmembrane region" description="Helical" evidence="8">
    <location>
        <begin position="70"/>
        <end position="93"/>
    </location>
</feature>
<dbReference type="PANTHER" id="PTHR43394:SF1">
    <property type="entry name" value="ATP-BINDING CASSETTE SUB-FAMILY B MEMBER 10, MITOCHONDRIAL"/>
    <property type="match status" value="1"/>
</dbReference>
<dbReference type="PROSITE" id="PS50893">
    <property type="entry name" value="ABC_TRANSPORTER_2"/>
    <property type="match status" value="1"/>
</dbReference>
<dbReference type="InterPro" id="IPR036640">
    <property type="entry name" value="ABC1_TM_sf"/>
</dbReference>
<evidence type="ECO:0000313" key="12">
    <source>
        <dbReference type="Proteomes" id="UP000095209"/>
    </source>
</evidence>
<comment type="caution">
    <text evidence="11">The sequence shown here is derived from an EMBL/GenBank/DDBJ whole genome shotgun (WGS) entry which is preliminary data.</text>
</comment>
<dbReference type="GO" id="GO:0015421">
    <property type="term" value="F:ABC-type oligopeptide transporter activity"/>
    <property type="evidence" value="ECO:0007669"/>
    <property type="project" value="TreeGrafter"/>
</dbReference>
<gene>
    <name evidence="11" type="ORF">BFG57_09455</name>
</gene>
<dbReference type="GO" id="GO:0005524">
    <property type="term" value="F:ATP binding"/>
    <property type="evidence" value="ECO:0007669"/>
    <property type="project" value="UniProtKB-KW"/>
</dbReference>
<evidence type="ECO:0000256" key="1">
    <source>
        <dbReference type="ARBA" id="ARBA00004651"/>
    </source>
</evidence>
<keyword evidence="2" id="KW-0813">Transport</keyword>
<feature type="transmembrane region" description="Helical" evidence="8">
    <location>
        <begin position="254"/>
        <end position="276"/>
    </location>
</feature>
<dbReference type="PROSITE" id="PS00211">
    <property type="entry name" value="ABC_TRANSPORTER_1"/>
    <property type="match status" value="1"/>
</dbReference>
<evidence type="ECO:0000259" key="9">
    <source>
        <dbReference type="PROSITE" id="PS50893"/>
    </source>
</evidence>
<feature type="transmembrane region" description="Helical" evidence="8">
    <location>
        <begin position="29"/>
        <end position="50"/>
    </location>
</feature>
<dbReference type="Proteomes" id="UP000095209">
    <property type="component" value="Unassembled WGS sequence"/>
</dbReference>
<reference evidence="11 12" key="1">
    <citation type="submission" date="2016-08" db="EMBL/GenBank/DDBJ databases">
        <title>Genome of Bacillus solimangrovi GH2-4.</title>
        <authorList>
            <person name="Lim S."/>
            <person name="Kim B.-C."/>
        </authorList>
    </citation>
    <scope>NUCLEOTIDE SEQUENCE [LARGE SCALE GENOMIC DNA]</scope>
    <source>
        <strain evidence="11 12">GH2-4</strain>
    </source>
</reference>
<dbReference type="AlphaFoldDB" id="A0A1E5LJ08"/>
<dbReference type="Gene3D" id="3.40.50.300">
    <property type="entry name" value="P-loop containing nucleotide triphosphate hydrolases"/>
    <property type="match status" value="1"/>
</dbReference>
<proteinExistence type="predicted"/>
<evidence type="ECO:0000256" key="5">
    <source>
        <dbReference type="ARBA" id="ARBA00022840"/>
    </source>
</evidence>
<dbReference type="EMBL" id="MJEH01000005">
    <property type="protein sequence ID" value="OEH94064.1"/>
    <property type="molecule type" value="Genomic_DNA"/>
</dbReference>
<evidence type="ECO:0000256" key="8">
    <source>
        <dbReference type="SAM" id="Phobius"/>
    </source>
</evidence>
<evidence type="ECO:0000313" key="11">
    <source>
        <dbReference type="EMBL" id="OEH94064.1"/>
    </source>
</evidence>
<keyword evidence="4" id="KW-0547">Nucleotide-binding</keyword>
<dbReference type="InterPro" id="IPR003439">
    <property type="entry name" value="ABC_transporter-like_ATP-bd"/>
</dbReference>
<protein>
    <submittedName>
        <fullName evidence="11">Multidrug ABC transporter ATP-binding protein</fullName>
    </submittedName>
</protein>
<evidence type="ECO:0000256" key="4">
    <source>
        <dbReference type="ARBA" id="ARBA00022741"/>
    </source>
</evidence>
<keyword evidence="7 8" id="KW-0472">Membrane</keyword>
<evidence type="ECO:0000256" key="3">
    <source>
        <dbReference type="ARBA" id="ARBA00022692"/>
    </source>
</evidence>
<evidence type="ECO:0000256" key="2">
    <source>
        <dbReference type="ARBA" id="ARBA00022448"/>
    </source>
</evidence>
<evidence type="ECO:0000259" key="10">
    <source>
        <dbReference type="PROSITE" id="PS50929"/>
    </source>
</evidence>
<sequence length="597" mass="68136">MTNGNEQAKMQWRSFKRLLHYGSPFKKQLSVAFLLLIVATAGQLVGPYIVKVFIDDYLTLNYFPTQPLVMFAIFYMGAHLISIVADYFQLYIFQSVALKIIHELRIDVFEHVHKLGLKYFDSKPTGGLVSRITNDTEAIKELFVSVLSTFIKNIVFLIGVFIAMFLLNVKLAFFTLALLPIIVGLTMTYRHFSSIFFHSQRERLSELNAKMSESLQGMAIVQIFHQEKRLRKEFEQINDKHYDAGLKGIKLDGLLLRPAVDLIYIFTIIMVLSFFGFQSFDYAVEIGVIYAFVNYLERFFEPVNQMMMRLSIFQQAIVASTRVFQLLDEDDYAPQFNKKESKEIEKGEISFQNVSFSYEGENDVLKNISFTAKPSETIAIVGHTGSGKSSIINLLMNFYNGARGQITIDGKPLSEYNEKSYRSQVGLVLQDAFLFAGTVEENIKMYGNDITKEDVVRASKFVQVHEMIEGLPNNYDFEVNEGGSTFSSGQRQLISFARTMVLNPKILVLDEATANIDTETEEKIQTALKAMRRGRTTIAIAHRLSTIQDADEIIVLHKGEIVERGTHESLISQRGHYYHMYLMQQGNSDELLKQVQI</sequence>
<dbReference type="GO" id="GO:0005886">
    <property type="term" value="C:plasma membrane"/>
    <property type="evidence" value="ECO:0007669"/>
    <property type="project" value="UniProtKB-SubCell"/>
</dbReference>
<dbReference type="InterPro" id="IPR017871">
    <property type="entry name" value="ABC_transporter-like_CS"/>
</dbReference>
<dbReference type="SMART" id="SM00382">
    <property type="entry name" value="AAA"/>
    <property type="match status" value="1"/>
</dbReference>